<dbReference type="EMBL" id="CP003345">
    <property type="protein sequence ID" value="AFM03146.1"/>
    <property type="molecule type" value="Genomic_DNA"/>
</dbReference>
<evidence type="ECO:0000259" key="1">
    <source>
        <dbReference type="Pfam" id="PF00561"/>
    </source>
</evidence>
<dbReference type="PANTHER" id="PTHR46438">
    <property type="entry name" value="ALPHA/BETA-HYDROLASES SUPERFAMILY PROTEIN"/>
    <property type="match status" value="1"/>
</dbReference>
<dbReference type="PRINTS" id="PR00111">
    <property type="entry name" value="ABHYDROLASE"/>
</dbReference>
<dbReference type="HOGENOM" id="CLU_020336_13_2_10"/>
<dbReference type="PATRIC" id="fig|880071.3.peg.653"/>
<keyword evidence="2" id="KW-0012">Acyltransferase</keyword>
<dbReference type="GO" id="GO:0016787">
    <property type="term" value="F:hydrolase activity"/>
    <property type="evidence" value="ECO:0007669"/>
    <property type="project" value="UniProtKB-KW"/>
</dbReference>
<dbReference type="Gene3D" id="3.40.50.1820">
    <property type="entry name" value="alpha/beta hydrolase"/>
    <property type="match status" value="1"/>
</dbReference>
<protein>
    <submittedName>
        <fullName evidence="2">Putative hydrolase or acyltransferase of alpha/beta superfamily</fullName>
    </submittedName>
</protein>
<keyword evidence="3" id="KW-1185">Reference proteome</keyword>
<keyword evidence="2" id="KW-0378">Hydrolase</keyword>
<dbReference type="InterPro" id="IPR029058">
    <property type="entry name" value="AB_hydrolase_fold"/>
</dbReference>
<dbReference type="RefSeq" id="WP_014796605.1">
    <property type="nucleotide sequence ID" value="NC_018018.1"/>
</dbReference>
<evidence type="ECO:0000313" key="2">
    <source>
        <dbReference type="EMBL" id="AFM03146.1"/>
    </source>
</evidence>
<dbReference type="Pfam" id="PF00561">
    <property type="entry name" value="Abhydrolase_1"/>
    <property type="match status" value="2"/>
</dbReference>
<gene>
    <name evidence="2" type="ordered locus">Fleli_0683</name>
</gene>
<dbReference type="AlphaFoldDB" id="I4AGR1"/>
<dbReference type="KEGG" id="fli:Fleli_0683"/>
<dbReference type="eggNOG" id="COG2267">
    <property type="taxonomic scope" value="Bacteria"/>
</dbReference>
<keyword evidence="2" id="KW-0808">Transferase</keyword>
<proteinExistence type="predicted"/>
<feature type="domain" description="AB hydrolase-1" evidence="1">
    <location>
        <begin position="21"/>
        <end position="133"/>
    </location>
</feature>
<dbReference type="Proteomes" id="UP000006054">
    <property type="component" value="Chromosome"/>
</dbReference>
<dbReference type="GO" id="GO:0016746">
    <property type="term" value="F:acyltransferase activity"/>
    <property type="evidence" value="ECO:0007669"/>
    <property type="project" value="UniProtKB-KW"/>
</dbReference>
<dbReference type="SUPFAM" id="SSF53474">
    <property type="entry name" value="alpha/beta-Hydrolases"/>
    <property type="match status" value="1"/>
</dbReference>
<accession>I4AGR1</accession>
<dbReference type="STRING" id="880071.Fleli_0683"/>
<sequence length="260" mass="29548">MSMTIKEKGGYQYIDEGEGEVLLLLHGLFGEMSNWEGVVAHFSKNYRVLIPMMPIYTISLRKAHLEGLIDFVEGFVQMENLKDMTLIGNSLGGHLALIFMLRNKEISKRMVLTGSSGLFENGMGGSFPKRGNYEYIKEKVEYTFHDPKIATKELVDDVFEVTNNNAKCLRMITIARSAQRNNMAKEIPQINIPTLLVWGLNDTITPPLVAHEFHRLLRNSTLRFIDKCGHAPMMEHSAIFNGYVDEFLKKNPLEKTAHLV</sequence>
<dbReference type="InterPro" id="IPR000073">
    <property type="entry name" value="AB_hydrolase_1"/>
</dbReference>
<name>I4AGR1_BERLS</name>
<reference evidence="3" key="1">
    <citation type="submission" date="2012-06" db="EMBL/GenBank/DDBJ databases">
        <title>The complete genome of Flexibacter litoralis DSM 6794.</title>
        <authorList>
            <person name="Lucas S."/>
            <person name="Copeland A."/>
            <person name="Lapidus A."/>
            <person name="Glavina del Rio T."/>
            <person name="Dalin E."/>
            <person name="Tice H."/>
            <person name="Bruce D."/>
            <person name="Goodwin L."/>
            <person name="Pitluck S."/>
            <person name="Peters L."/>
            <person name="Ovchinnikova G."/>
            <person name="Lu M."/>
            <person name="Kyrpides N."/>
            <person name="Mavromatis K."/>
            <person name="Ivanova N."/>
            <person name="Brettin T."/>
            <person name="Detter J.C."/>
            <person name="Han C."/>
            <person name="Larimer F."/>
            <person name="Land M."/>
            <person name="Hauser L."/>
            <person name="Markowitz V."/>
            <person name="Cheng J.-F."/>
            <person name="Hugenholtz P."/>
            <person name="Woyke T."/>
            <person name="Wu D."/>
            <person name="Spring S."/>
            <person name="Lang E."/>
            <person name="Kopitz M."/>
            <person name="Brambilla E."/>
            <person name="Klenk H.-P."/>
            <person name="Eisen J.A."/>
        </authorList>
    </citation>
    <scope>NUCLEOTIDE SEQUENCE [LARGE SCALE GENOMIC DNA]</scope>
    <source>
        <strain evidence="3">ATCC 23117 / DSM 6794 / NBRC 15988 / NCIMB 1366 / Sio-4</strain>
    </source>
</reference>
<feature type="domain" description="AB hydrolase-1" evidence="1">
    <location>
        <begin position="181"/>
        <end position="236"/>
    </location>
</feature>
<dbReference type="PANTHER" id="PTHR46438:SF11">
    <property type="entry name" value="LIPASE-RELATED"/>
    <property type="match status" value="1"/>
</dbReference>
<dbReference type="OrthoDB" id="9780932at2"/>
<evidence type="ECO:0000313" key="3">
    <source>
        <dbReference type="Proteomes" id="UP000006054"/>
    </source>
</evidence>
<organism evidence="2 3">
    <name type="scientific">Bernardetia litoralis (strain ATCC 23117 / DSM 6794 / NBRC 15988 / NCIMB 1366 / Fx l1 / Sio-4)</name>
    <name type="common">Flexibacter litoralis</name>
    <dbReference type="NCBI Taxonomy" id="880071"/>
    <lineage>
        <taxon>Bacteria</taxon>
        <taxon>Pseudomonadati</taxon>
        <taxon>Bacteroidota</taxon>
        <taxon>Cytophagia</taxon>
        <taxon>Cytophagales</taxon>
        <taxon>Bernardetiaceae</taxon>
        <taxon>Bernardetia</taxon>
    </lineage>
</organism>